<dbReference type="AlphaFoldDB" id="A0A0B5BFK6"/>
<proteinExistence type="predicted"/>
<sequence>MEHHSAFHRHTGERLPRALLLSLALHGALAATILVLPRAQSTLNTLSTVTVDLSDRNDLSAPSTSRVAAHDRRSVTAVRPAMALPTPAEKIVEEQSQPPSPPPANEAKPSSLSLGMSRGFFRSLADGETLRSDIKEYYFTLVQRINEQWWSVAGQAETGPGKREALVTVVLKRNGEIFDVRLLKSSGSPEYDRLILNALQAAPLPPLPDSYPGEFFQAPFRLMAPLGLLS</sequence>
<organism evidence="2 3">
    <name type="scientific">Geobacter pickeringii</name>
    <dbReference type="NCBI Taxonomy" id="345632"/>
    <lineage>
        <taxon>Bacteria</taxon>
        <taxon>Pseudomonadati</taxon>
        <taxon>Thermodesulfobacteriota</taxon>
        <taxon>Desulfuromonadia</taxon>
        <taxon>Geobacterales</taxon>
        <taxon>Geobacteraceae</taxon>
        <taxon>Geobacter</taxon>
    </lineage>
</organism>
<dbReference type="OrthoDB" id="5398660at2"/>
<dbReference type="HOGENOM" id="CLU_102126_0_0_7"/>
<dbReference type="RefSeq" id="WP_039742004.1">
    <property type="nucleotide sequence ID" value="NZ_CP009788.1"/>
</dbReference>
<keyword evidence="3" id="KW-1185">Reference proteome</keyword>
<feature type="region of interest" description="Disordered" evidence="1">
    <location>
        <begin position="91"/>
        <end position="111"/>
    </location>
</feature>
<reference evidence="2 3" key="1">
    <citation type="journal article" date="2015" name="Genome Announc.">
        <title>Complete Genome of Geobacter pickeringii G13T, a Metal-Reducing Isolate from Sedimentary Kaolin Deposits.</title>
        <authorList>
            <person name="Badalamenti J.P."/>
            <person name="Bond D.R."/>
        </authorList>
    </citation>
    <scope>NUCLEOTIDE SEQUENCE [LARGE SCALE GENOMIC DNA]</scope>
    <source>
        <strain evidence="2 3">G13</strain>
    </source>
</reference>
<protein>
    <submittedName>
        <fullName evidence="2">Uncharacterized protein</fullName>
    </submittedName>
</protein>
<dbReference type="EMBL" id="CP009788">
    <property type="protein sequence ID" value="AJE03315.1"/>
    <property type="molecule type" value="Genomic_DNA"/>
</dbReference>
<evidence type="ECO:0000313" key="2">
    <source>
        <dbReference type="EMBL" id="AJE03315.1"/>
    </source>
</evidence>
<accession>A0A0B5BFK6</accession>
<evidence type="ECO:0000313" key="3">
    <source>
        <dbReference type="Proteomes" id="UP000057609"/>
    </source>
</evidence>
<dbReference type="Pfam" id="PF13103">
    <property type="entry name" value="TonB_2"/>
    <property type="match status" value="1"/>
</dbReference>
<dbReference type="Gene3D" id="3.30.1150.10">
    <property type="match status" value="1"/>
</dbReference>
<dbReference type="Proteomes" id="UP000057609">
    <property type="component" value="Chromosome"/>
</dbReference>
<dbReference type="KEGG" id="gpi:GPICK_08075"/>
<gene>
    <name evidence="2" type="ORF">GPICK_08075</name>
</gene>
<name>A0A0B5BFK6_9BACT</name>
<evidence type="ECO:0000256" key="1">
    <source>
        <dbReference type="SAM" id="MobiDB-lite"/>
    </source>
</evidence>
<feature type="region of interest" description="Disordered" evidence="1">
    <location>
        <begin position="55"/>
        <end position="74"/>
    </location>
</feature>
<dbReference type="SUPFAM" id="SSF74653">
    <property type="entry name" value="TolA/TonB C-terminal domain"/>
    <property type="match status" value="1"/>
</dbReference>